<dbReference type="EMBL" id="NESQ01000126">
    <property type="protein sequence ID" value="PUU78251.1"/>
    <property type="molecule type" value="Genomic_DNA"/>
</dbReference>
<comment type="caution">
    <text evidence="3">The sequence shown here is derived from an EMBL/GenBank/DDBJ whole genome shotgun (WGS) entry which is preliminary data.</text>
</comment>
<keyword evidence="2" id="KW-0472">Membrane</keyword>
<dbReference type="Proteomes" id="UP000244722">
    <property type="component" value="Unassembled WGS sequence"/>
</dbReference>
<evidence type="ECO:0000313" key="3">
    <source>
        <dbReference type="EMBL" id="PUU78251.1"/>
    </source>
</evidence>
<dbReference type="AlphaFoldDB" id="A0A2T6ZRY4"/>
<keyword evidence="2" id="KW-1133">Transmembrane helix</keyword>
<keyword evidence="2" id="KW-0812">Transmembrane</keyword>
<accession>A0A2T6ZRY4</accession>
<evidence type="ECO:0000256" key="1">
    <source>
        <dbReference type="SAM" id="MobiDB-lite"/>
    </source>
</evidence>
<name>A0A2T6ZRY4_TUBBO</name>
<feature type="region of interest" description="Disordered" evidence="1">
    <location>
        <begin position="173"/>
        <end position="192"/>
    </location>
</feature>
<evidence type="ECO:0000313" key="4">
    <source>
        <dbReference type="Proteomes" id="UP000244722"/>
    </source>
</evidence>
<proteinExistence type="predicted"/>
<feature type="transmembrane region" description="Helical" evidence="2">
    <location>
        <begin position="24"/>
        <end position="50"/>
    </location>
</feature>
<protein>
    <submittedName>
        <fullName evidence="3">Uncharacterized protein</fullName>
    </submittedName>
</protein>
<keyword evidence="4" id="KW-1185">Reference proteome</keyword>
<organism evidence="3 4">
    <name type="scientific">Tuber borchii</name>
    <name type="common">White truffle</name>
    <dbReference type="NCBI Taxonomy" id="42251"/>
    <lineage>
        <taxon>Eukaryota</taxon>
        <taxon>Fungi</taxon>
        <taxon>Dikarya</taxon>
        <taxon>Ascomycota</taxon>
        <taxon>Pezizomycotina</taxon>
        <taxon>Pezizomycetes</taxon>
        <taxon>Pezizales</taxon>
        <taxon>Tuberaceae</taxon>
        <taxon>Tuber</taxon>
    </lineage>
</organism>
<reference evidence="3 4" key="1">
    <citation type="submission" date="2017-04" db="EMBL/GenBank/DDBJ databases">
        <title>Draft genome sequence of Tuber borchii Vittad., a whitish edible truffle.</title>
        <authorList>
            <consortium name="DOE Joint Genome Institute"/>
            <person name="Murat C."/>
            <person name="Kuo A."/>
            <person name="Barry K.W."/>
            <person name="Clum A."/>
            <person name="Dockter R.B."/>
            <person name="Fauchery L."/>
            <person name="Iotti M."/>
            <person name="Kohler A."/>
            <person name="Labutti K."/>
            <person name="Lindquist E.A."/>
            <person name="Lipzen A."/>
            <person name="Ohm R.A."/>
            <person name="Wang M."/>
            <person name="Grigoriev I.V."/>
            <person name="Zambonelli A."/>
            <person name="Martin F.M."/>
        </authorList>
    </citation>
    <scope>NUCLEOTIDE SEQUENCE [LARGE SCALE GENOMIC DNA]</scope>
    <source>
        <strain evidence="3 4">Tbo3840</strain>
    </source>
</reference>
<gene>
    <name evidence="3" type="ORF">B9Z19DRAFT_89789</name>
</gene>
<sequence length="192" mass="21692">MILWVVWVFRYACACVDCIVIDFFVLLPLLFSLLFVFSSLALICFSFFLYISSLRFFLQFCFFTALLENTLNYFSHCCDKGLSTIRRIHNISLFSNPSIAKFPAPLISCVRLSDNTEKSVDSSSPSDPSGVLILRRIRVHESRLQALSRFLALAPRPTSSQHLSLAACDCSPPFPRNPLPIPSARREAKSTK</sequence>
<evidence type="ECO:0000256" key="2">
    <source>
        <dbReference type="SAM" id="Phobius"/>
    </source>
</evidence>